<name>A0A9P8VIS2_9PEZI</name>
<comment type="caution">
    <text evidence="2">The sequence shown here is derived from an EMBL/GenBank/DDBJ whole genome shotgun (WGS) entry which is preliminary data.</text>
</comment>
<evidence type="ECO:0000313" key="2">
    <source>
        <dbReference type="EMBL" id="KAH6693570.1"/>
    </source>
</evidence>
<evidence type="ECO:0000256" key="1">
    <source>
        <dbReference type="SAM" id="MobiDB-lite"/>
    </source>
</evidence>
<proteinExistence type="predicted"/>
<dbReference type="EMBL" id="JAGSXJ010000003">
    <property type="protein sequence ID" value="KAH6693570.1"/>
    <property type="molecule type" value="Genomic_DNA"/>
</dbReference>
<gene>
    <name evidence="2" type="ORF">F5X68DRAFT_45787</name>
</gene>
<accession>A0A9P8VIS2</accession>
<protein>
    <submittedName>
        <fullName evidence="2">Uncharacterized protein</fullName>
    </submittedName>
</protein>
<keyword evidence="3" id="KW-1185">Reference proteome</keyword>
<dbReference type="Proteomes" id="UP000770015">
    <property type="component" value="Unassembled WGS sequence"/>
</dbReference>
<dbReference type="OrthoDB" id="5599753at2759"/>
<organism evidence="2 3">
    <name type="scientific">Plectosphaerella plurivora</name>
    <dbReference type="NCBI Taxonomy" id="936078"/>
    <lineage>
        <taxon>Eukaryota</taxon>
        <taxon>Fungi</taxon>
        <taxon>Dikarya</taxon>
        <taxon>Ascomycota</taxon>
        <taxon>Pezizomycotina</taxon>
        <taxon>Sordariomycetes</taxon>
        <taxon>Hypocreomycetidae</taxon>
        <taxon>Glomerellales</taxon>
        <taxon>Plectosphaerellaceae</taxon>
        <taxon>Plectosphaerella</taxon>
    </lineage>
</organism>
<evidence type="ECO:0000313" key="3">
    <source>
        <dbReference type="Proteomes" id="UP000770015"/>
    </source>
</evidence>
<sequence length="271" mass="29179">MTNSPISLRTALTAAALLPVVIPAVYILHLKRTVSKQTTTTSGRRSSKHAADNALPATSSTPWTPISLPPEVKDDDSQWVLAHERVVSRPIAAAMLSPPPDSPATGASSPSQLLMRYAQATHVAFGKTPQAYAIKASISEPHLRQSFDEAVIRDLSFRPGDMVNGVYKTAYHGPGETPVSERVELVIEAPASYKGHVPKGLIVAEIIVLDGLEAPAKSDSSQEQLVVFVNETWMWRRNEDPTTLIEGAVGGWLHAVMAGWLILKGIAGVRQ</sequence>
<dbReference type="AlphaFoldDB" id="A0A9P8VIS2"/>
<feature type="region of interest" description="Disordered" evidence="1">
    <location>
        <begin position="36"/>
        <end position="71"/>
    </location>
</feature>
<reference evidence="2" key="1">
    <citation type="journal article" date="2021" name="Nat. Commun.">
        <title>Genetic determinants of endophytism in the Arabidopsis root mycobiome.</title>
        <authorList>
            <person name="Mesny F."/>
            <person name="Miyauchi S."/>
            <person name="Thiergart T."/>
            <person name="Pickel B."/>
            <person name="Atanasova L."/>
            <person name="Karlsson M."/>
            <person name="Huettel B."/>
            <person name="Barry K.W."/>
            <person name="Haridas S."/>
            <person name="Chen C."/>
            <person name="Bauer D."/>
            <person name="Andreopoulos W."/>
            <person name="Pangilinan J."/>
            <person name="LaButti K."/>
            <person name="Riley R."/>
            <person name="Lipzen A."/>
            <person name="Clum A."/>
            <person name="Drula E."/>
            <person name="Henrissat B."/>
            <person name="Kohler A."/>
            <person name="Grigoriev I.V."/>
            <person name="Martin F.M."/>
            <person name="Hacquard S."/>
        </authorList>
    </citation>
    <scope>NUCLEOTIDE SEQUENCE</scope>
    <source>
        <strain evidence="2">MPI-SDFR-AT-0117</strain>
    </source>
</reference>